<dbReference type="Gene3D" id="1.10.1610.10">
    <property type="match status" value="1"/>
</dbReference>
<evidence type="ECO:0000256" key="3">
    <source>
        <dbReference type="ARBA" id="ARBA00011991"/>
    </source>
</evidence>
<dbReference type="PANTHER" id="PTHR43463:SF1">
    <property type="entry name" value="NICOTINATE-NUCLEOTIDE--DIMETHYLBENZIMIDAZOLE PHOSPHORIBOSYLTRANSFERASE"/>
    <property type="match status" value="1"/>
</dbReference>
<dbReference type="UniPathway" id="UPA00061">
    <property type="reaction ID" value="UER00516"/>
</dbReference>
<keyword evidence="7 11" id="KW-0808">Transferase</keyword>
<dbReference type="CDD" id="cd02439">
    <property type="entry name" value="DMB-PRT_CobT"/>
    <property type="match status" value="1"/>
</dbReference>
<dbReference type="eggNOG" id="COG2038">
    <property type="taxonomic scope" value="Bacteria"/>
</dbReference>
<evidence type="ECO:0000256" key="1">
    <source>
        <dbReference type="ARBA" id="ARBA00005049"/>
    </source>
</evidence>
<evidence type="ECO:0000256" key="9">
    <source>
        <dbReference type="ARBA" id="ARBA00047340"/>
    </source>
</evidence>
<feature type="region of interest" description="Disordered" evidence="10">
    <location>
        <begin position="337"/>
        <end position="361"/>
    </location>
</feature>
<name>A0A059KN74_9BURK</name>
<dbReference type="EMBL" id="AZRA01000048">
    <property type="protein sequence ID" value="KDB52513.1"/>
    <property type="molecule type" value="Genomic_DNA"/>
</dbReference>
<dbReference type="GO" id="GO:0008939">
    <property type="term" value="F:nicotinate-nucleotide-dimethylbenzimidazole phosphoribosyltransferase activity"/>
    <property type="evidence" value="ECO:0007669"/>
    <property type="project" value="UniProtKB-EC"/>
</dbReference>
<keyword evidence="5" id="KW-0169">Cobalamin biosynthesis</keyword>
<dbReference type="EC" id="2.4.2.21" evidence="3"/>
<dbReference type="AlphaFoldDB" id="A0A059KN74"/>
<evidence type="ECO:0000313" key="11">
    <source>
        <dbReference type="EMBL" id="KDB52513.1"/>
    </source>
</evidence>
<evidence type="ECO:0000256" key="8">
    <source>
        <dbReference type="ARBA" id="ARBA00030686"/>
    </source>
</evidence>
<accession>A0A059KN74</accession>
<dbReference type="InterPro" id="IPR023195">
    <property type="entry name" value="Nict_dMeBzImd_PRibTrfase_N"/>
</dbReference>
<dbReference type="GO" id="GO:0009236">
    <property type="term" value="P:cobalamin biosynthetic process"/>
    <property type="evidence" value="ECO:0007669"/>
    <property type="project" value="UniProtKB-KW"/>
</dbReference>
<evidence type="ECO:0000256" key="5">
    <source>
        <dbReference type="ARBA" id="ARBA00022573"/>
    </source>
</evidence>
<evidence type="ECO:0000256" key="4">
    <source>
        <dbReference type="ARBA" id="ARBA00015486"/>
    </source>
</evidence>
<keyword evidence="6 11" id="KW-0328">Glycosyltransferase</keyword>
<dbReference type="Gene3D" id="3.40.50.10210">
    <property type="match status" value="1"/>
</dbReference>
<comment type="similarity">
    <text evidence="2">Belongs to the CobT family.</text>
</comment>
<dbReference type="STRING" id="34103.SAMN05421778_11943"/>
<protein>
    <recommendedName>
        <fullName evidence="4">Nicotinate-nucleotide--dimethylbenzimidazole phosphoribosyltransferase</fullName>
        <ecNumber evidence="3">2.4.2.21</ecNumber>
    </recommendedName>
    <alternativeName>
        <fullName evidence="8">N(1)-alpha-phosphoribosyltransferase</fullName>
    </alternativeName>
</protein>
<dbReference type="PATRIC" id="fig|1286631.3.peg.1824"/>
<evidence type="ECO:0000256" key="2">
    <source>
        <dbReference type="ARBA" id="ARBA00007110"/>
    </source>
</evidence>
<evidence type="ECO:0000256" key="7">
    <source>
        <dbReference type="ARBA" id="ARBA00022679"/>
    </source>
</evidence>
<reference evidence="11 12" key="1">
    <citation type="journal article" date="2014" name="FEMS Microbiol. Ecol.">
        <title>Sphaerotilus natans encrusted with nanoball-shaped Fe(III) oxide minerals formed by nitrate-reducing mixotrophic Fe(II) oxidation.</title>
        <authorList>
            <person name="Park S."/>
            <person name="Kim D.H."/>
            <person name="Lee J.H."/>
            <person name="Hur H.G."/>
        </authorList>
    </citation>
    <scope>NUCLEOTIDE SEQUENCE [LARGE SCALE GENOMIC DNA]</scope>
    <source>
        <strain evidence="11 12">DSM 6575</strain>
    </source>
</reference>
<evidence type="ECO:0000256" key="10">
    <source>
        <dbReference type="SAM" id="MobiDB-lite"/>
    </source>
</evidence>
<dbReference type="Proteomes" id="UP000026714">
    <property type="component" value="Unassembled WGS sequence"/>
</dbReference>
<keyword evidence="12" id="KW-1185">Reference proteome</keyword>
<dbReference type="InterPro" id="IPR003200">
    <property type="entry name" value="Nict_dMeBzImd_PRibTrfase"/>
</dbReference>
<dbReference type="RefSeq" id="WP_051631835.1">
    <property type="nucleotide sequence ID" value="NZ_AZRA01000048.1"/>
</dbReference>
<comment type="pathway">
    <text evidence="1">Nucleoside biosynthesis; alpha-ribazole biosynthesis; alpha-ribazole from 5,6-dimethylbenzimidazole: step 1/2.</text>
</comment>
<dbReference type="InterPro" id="IPR036087">
    <property type="entry name" value="Nict_dMeBzImd_PRibTrfase_sf"/>
</dbReference>
<dbReference type="PANTHER" id="PTHR43463">
    <property type="entry name" value="NICOTINATE-NUCLEOTIDE--DIMETHYLBENZIMIDAZOLE PHOSPHORIBOSYLTRANSFERASE"/>
    <property type="match status" value="1"/>
</dbReference>
<comment type="caution">
    <text evidence="11">The sequence shown here is derived from an EMBL/GenBank/DDBJ whole genome shotgun (WGS) entry which is preliminary data.</text>
</comment>
<evidence type="ECO:0000313" key="12">
    <source>
        <dbReference type="Proteomes" id="UP000026714"/>
    </source>
</evidence>
<dbReference type="Pfam" id="PF02277">
    <property type="entry name" value="DBI_PRT"/>
    <property type="match status" value="1"/>
</dbReference>
<comment type="catalytic activity">
    <reaction evidence="9">
        <text>5,6-dimethylbenzimidazole + nicotinate beta-D-ribonucleotide = alpha-ribazole 5'-phosphate + nicotinate + H(+)</text>
        <dbReference type="Rhea" id="RHEA:11196"/>
        <dbReference type="ChEBI" id="CHEBI:15378"/>
        <dbReference type="ChEBI" id="CHEBI:15890"/>
        <dbReference type="ChEBI" id="CHEBI:32544"/>
        <dbReference type="ChEBI" id="CHEBI:57502"/>
        <dbReference type="ChEBI" id="CHEBI:57918"/>
        <dbReference type="EC" id="2.4.2.21"/>
    </reaction>
</comment>
<evidence type="ECO:0000256" key="6">
    <source>
        <dbReference type="ARBA" id="ARBA00022676"/>
    </source>
</evidence>
<dbReference type="SUPFAM" id="SSF52733">
    <property type="entry name" value="Nicotinate mononucleotide:5,6-dimethylbenzimidazole phosphoribosyltransferase (CobT)"/>
    <property type="match status" value="1"/>
</dbReference>
<proteinExistence type="inferred from homology"/>
<sequence>MSSAARPLIVPTAHPQLEEALRFKLERRVATAGGLGELVPLALRLGLIQGTLRPRLRQPQLLLFAGDHGLAVDLNPPQHHSTAAQIEDLLACRVPLPVFAHQQGMTLDIVDCGLASAMPARPGMLLRKIAHGTRNGRVTAAMTLDQVNAALRAGMEIAKALPGNVLGCAGLGVGSGASAALVISRITGLPLRELVRSGARMDEDELNHVLAVLHSAHSRHPGSEDPVQALASFGGFEMAVMVGAMLSAAERRMLILVDGMSACAALLVASQIAPAVVDYALFCRSTDHRGLDVVLAGFESAALLALGLESIDGTGTTLSWPLVRAACALLTEVEDTVEPMPPPAEPAETTPSDFDPRPVRG</sequence>
<gene>
    <name evidence="11" type="ORF">X805_18550</name>
</gene>
<organism evidence="11 12">
    <name type="scientific">Sphaerotilus natans subsp. natans DSM 6575</name>
    <dbReference type="NCBI Taxonomy" id="1286631"/>
    <lineage>
        <taxon>Bacteria</taxon>
        <taxon>Pseudomonadati</taxon>
        <taxon>Pseudomonadota</taxon>
        <taxon>Betaproteobacteria</taxon>
        <taxon>Burkholderiales</taxon>
        <taxon>Sphaerotilaceae</taxon>
        <taxon>Sphaerotilus</taxon>
    </lineage>
</organism>